<dbReference type="EMBL" id="MUJZ01056649">
    <property type="protein sequence ID" value="OTF72345.1"/>
    <property type="molecule type" value="Genomic_DNA"/>
</dbReference>
<evidence type="ECO:0000313" key="5">
    <source>
        <dbReference type="Proteomes" id="UP000194236"/>
    </source>
</evidence>
<dbReference type="GO" id="GO:0005524">
    <property type="term" value="F:ATP binding"/>
    <property type="evidence" value="ECO:0007669"/>
    <property type="project" value="UniProtKB-KW"/>
</dbReference>
<protein>
    <recommendedName>
        <fullName evidence="3">Myosin N-terminal SH3-like domain-containing protein</fullName>
    </recommendedName>
</protein>
<keyword evidence="5" id="KW-1185">Reference proteome</keyword>
<evidence type="ECO:0000256" key="2">
    <source>
        <dbReference type="ARBA" id="ARBA00022840"/>
    </source>
</evidence>
<evidence type="ECO:0000313" key="4">
    <source>
        <dbReference type="EMBL" id="OTF72345.1"/>
    </source>
</evidence>
<gene>
    <name evidence="4" type="ORF">BLA29_015187</name>
</gene>
<dbReference type="InterPro" id="IPR004009">
    <property type="entry name" value="SH3_Myosin"/>
</dbReference>
<reference evidence="4 5" key="1">
    <citation type="submission" date="2017-03" db="EMBL/GenBank/DDBJ databases">
        <title>Genome Survey of Euroglyphus maynei.</title>
        <authorList>
            <person name="Arlian L.G."/>
            <person name="Morgan M.S."/>
            <person name="Rider S.D."/>
        </authorList>
    </citation>
    <scope>NUCLEOTIDE SEQUENCE [LARGE SCALE GENOMIC DNA]</scope>
    <source>
        <strain evidence="4">Arlian Lab</strain>
        <tissue evidence="4">Whole body</tissue>
    </source>
</reference>
<evidence type="ECO:0000256" key="1">
    <source>
        <dbReference type="ARBA" id="ARBA00022741"/>
    </source>
</evidence>
<keyword evidence="1" id="KW-0547">Nucleotide-binding</keyword>
<dbReference type="GO" id="GO:0016459">
    <property type="term" value="C:myosin complex"/>
    <property type="evidence" value="ECO:0007669"/>
    <property type="project" value="InterPro"/>
</dbReference>
<comment type="caution">
    <text evidence="4">The sequence shown here is derived from an EMBL/GenBank/DDBJ whole genome shotgun (WGS) entry which is preliminary data.</text>
</comment>
<dbReference type="Gene3D" id="2.30.30.360">
    <property type="entry name" value="Myosin S1 fragment, N-terminal"/>
    <property type="match status" value="1"/>
</dbReference>
<dbReference type="OrthoDB" id="10055605at2759"/>
<dbReference type="SUPFAM" id="SSF50084">
    <property type="entry name" value="Myosin S1 fragment, N-terminal domain"/>
    <property type="match status" value="1"/>
</dbReference>
<dbReference type="AlphaFoldDB" id="A0A1Y3AZ01"/>
<feature type="non-terminal residue" evidence="4">
    <location>
        <position position="67"/>
    </location>
</feature>
<dbReference type="GO" id="GO:0051015">
    <property type="term" value="F:actin filament binding"/>
    <property type="evidence" value="ECO:0007669"/>
    <property type="project" value="InterPro"/>
</dbReference>
<dbReference type="Pfam" id="PF02736">
    <property type="entry name" value="Myosin_N"/>
    <property type="match status" value="1"/>
</dbReference>
<dbReference type="GO" id="GO:0003774">
    <property type="term" value="F:cytoskeletal motor activity"/>
    <property type="evidence" value="ECO:0007669"/>
    <property type="project" value="InterPro"/>
</dbReference>
<sequence length="67" mass="7553">MGHNDPSDDPDPSEYLIVSLEQKRKDQTKPYDGKKMVWVPDPEKCFLLGEIQSTKGDICTVSVKGEE</sequence>
<feature type="domain" description="Myosin N-terminal SH3-like" evidence="3">
    <location>
        <begin position="32"/>
        <end position="67"/>
    </location>
</feature>
<organism evidence="4 5">
    <name type="scientific">Euroglyphus maynei</name>
    <name type="common">Mayne's house dust mite</name>
    <dbReference type="NCBI Taxonomy" id="6958"/>
    <lineage>
        <taxon>Eukaryota</taxon>
        <taxon>Metazoa</taxon>
        <taxon>Ecdysozoa</taxon>
        <taxon>Arthropoda</taxon>
        <taxon>Chelicerata</taxon>
        <taxon>Arachnida</taxon>
        <taxon>Acari</taxon>
        <taxon>Acariformes</taxon>
        <taxon>Sarcoptiformes</taxon>
        <taxon>Astigmata</taxon>
        <taxon>Psoroptidia</taxon>
        <taxon>Analgoidea</taxon>
        <taxon>Pyroglyphidae</taxon>
        <taxon>Pyroglyphinae</taxon>
        <taxon>Euroglyphus</taxon>
    </lineage>
</organism>
<proteinExistence type="predicted"/>
<keyword evidence="2" id="KW-0067">ATP-binding</keyword>
<dbReference type="InterPro" id="IPR008989">
    <property type="entry name" value="Myosin_S1_N"/>
</dbReference>
<accession>A0A1Y3AZ01</accession>
<dbReference type="PROSITE" id="PS51844">
    <property type="entry name" value="SH3_LIKE"/>
    <property type="match status" value="1"/>
</dbReference>
<name>A0A1Y3AZ01_EURMA</name>
<evidence type="ECO:0000259" key="3">
    <source>
        <dbReference type="PROSITE" id="PS51844"/>
    </source>
</evidence>
<dbReference type="Proteomes" id="UP000194236">
    <property type="component" value="Unassembled WGS sequence"/>
</dbReference>